<dbReference type="PANTHER" id="PTHR43475:SF1">
    <property type="entry name" value="METHYLTHIORIBOSE-1-PHOSPHATE ISOMERASE"/>
    <property type="match status" value="1"/>
</dbReference>
<dbReference type="UniPathway" id="UPA00904">
    <property type="reaction ID" value="UER00874"/>
</dbReference>
<dbReference type="Gene3D" id="1.20.120.420">
    <property type="entry name" value="translation initiation factor eif-2b, domain 1"/>
    <property type="match status" value="1"/>
</dbReference>
<name>Q1N0Y8_9GAMM</name>
<comment type="caution">
    <text evidence="6">The sequence shown here is derived from an EMBL/GenBank/DDBJ whole genome shotgun (WGS) entry which is preliminary data.</text>
</comment>
<dbReference type="NCBIfam" id="TIGR00512">
    <property type="entry name" value="salvage_mtnA"/>
    <property type="match status" value="1"/>
</dbReference>
<dbReference type="STRING" id="207949.RED65_14032"/>
<dbReference type="EC" id="5.3.1.23" evidence="5"/>
<feature type="binding site" evidence="5">
    <location>
        <begin position="252"/>
        <end position="253"/>
    </location>
    <ligand>
        <name>substrate</name>
    </ligand>
</feature>
<dbReference type="SUPFAM" id="SSF100950">
    <property type="entry name" value="NagB/RpiA/CoA transferase-like"/>
    <property type="match status" value="1"/>
</dbReference>
<evidence type="ECO:0000256" key="3">
    <source>
        <dbReference type="ARBA" id="ARBA00051169"/>
    </source>
</evidence>
<dbReference type="PANTHER" id="PTHR43475">
    <property type="entry name" value="METHYLTHIORIBOSE-1-PHOSPHATE ISOMERASE"/>
    <property type="match status" value="1"/>
</dbReference>
<evidence type="ECO:0000256" key="4">
    <source>
        <dbReference type="ARBA" id="ARBA00058145"/>
    </source>
</evidence>
<dbReference type="InterPro" id="IPR037171">
    <property type="entry name" value="NagB/RpiA_transferase-like"/>
</dbReference>
<gene>
    <name evidence="5" type="primary">mtnA</name>
    <name evidence="6" type="ORF">RED65_14032</name>
</gene>
<organism evidence="6 7">
    <name type="scientific">Bermanella marisrubri</name>
    <dbReference type="NCBI Taxonomy" id="207949"/>
    <lineage>
        <taxon>Bacteria</taxon>
        <taxon>Pseudomonadati</taxon>
        <taxon>Pseudomonadota</taxon>
        <taxon>Gammaproteobacteria</taxon>
        <taxon>Oceanospirillales</taxon>
        <taxon>Oceanospirillaceae</taxon>
        <taxon>Bermanella</taxon>
    </lineage>
</organism>
<keyword evidence="6" id="KW-0396">Initiation factor</keyword>
<dbReference type="GO" id="GO:0003743">
    <property type="term" value="F:translation initiation factor activity"/>
    <property type="evidence" value="ECO:0007669"/>
    <property type="project" value="UniProtKB-KW"/>
</dbReference>
<proteinExistence type="inferred from homology"/>
<dbReference type="InterPro" id="IPR005251">
    <property type="entry name" value="IF-M1Pi"/>
</dbReference>
<dbReference type="Proteomes" id="UP000004263">
    <property type="component" value="Unassembled WGS sequence"/>
</dbReference>
<feature type="binding site" evidence="5">
    <location>
        <position position="201"/>
    </location>
    <ligand>
        <name>substrate</name>
    </ligand>
</feature>
<dbReference type="FunFam" id="1.20.120.420:FF:000003">
    <property type="entry name" value="Methylthioribose-1-phosphate isomerase"/>
    <property type="match status" value="1"/>
</dbReference>
<dbReference type="InterPro" id="IPR011559">
    <property type="entry name" value="Initiation_fac_2B_a/b/d"/>
</dbReference>
<dbReference type="HOGENOM" id="CLU_016218_1_2_6"/>
<dbReference type="NCBIfam" id="NF004326">
    <property type="entry name" value="PRK05720.1"/>
    <property type="match status" value="1"/>
</dbReference>
<dbReference type="FunFam" id="3.40.50.10470:FF:000006">
    <property type="entry name" value="Methylthioribose-1-phosphate isomerase"/>
    <property type="match status" value="1"/>
</dbReference>
<feature type="binding site" evidence="5">
    <location>
        <begin position="53"/>
        <end position="55"/>
    </location>
    <ligand>
        <name>substrate</name>
    </ligand>
</feature>
<evidence type="ECO:0000256" key="1">
    <source>
        <dbReference type="ARBA" id="ARBA00023235"/>
    </source>
</evidence>
<keyword evidence="1 5" id="KW-0413">Isomerase</keyword>
<comment type="catalytic activity">
    <reaction evidence="3">
        <text>5-(methylsulfanyl)-alpha-D-ribose 1-phosphate = 5-(methylsulfanyl)-D-ribulose 1-phosphate</text>
        <dbReference type="Rhea" id="RHEA:19989"/>
        <dbReference type="ChEBI" id="CHEBI:58533"/>
        <dbReference type="ChEBI" id="CHEBI:58548"/>
        <dbReference type="EC" id="5.3.1.23"/>
    </reaction>
    <physiologicalReaction direction="left-to-right" evidence="3">
        <dbReference type="Rhea" id="RHEA:19990"/>
    </physiologicalReaction>
</comment>
<dbReference type="GO" id="GO:0046523">
    <property type="term" value="F:S-methyl-5-thioribose-1-phosphate isomerase activity"/>
    <property type="evidence" value="ECO:0007669"/>
    <property type="project" value="UniProtKB-UniRule"/>
</dbReference>
<dbReference type="InterPro" id="IPR042529">
    <property type="entry name" value="IF_2B-like_C"/>
</dbReference>
<accession>Q1N0Y8</accession>
<comment type="pathway">
    <text evidence="5">Amino-acid biosynthesis; L-methionine biosynthesis via salvage pathway; L-methionine from S-methyl-5-thio-alpha-D-ribose 1-phosphate: step 1/6.</text>
</comment>
<sequence>MLNENLHSDNAAIIWQDHKLLLLDQRILPQEIKYIECSDASAVANAIKNMVVRGAPAIGISAAYALALAARKLGPRGDYKSIINELSASRPTAINLFWAIERVSEEIEQSRQLSNDAFYDHVFDLAQRIHKEDILANQQMGRYGSDFIASKTNKPINVITHCNAGALATGGYGTALGVIRSLHEDRRLNQAYASETRPWLQGARLTAFELMQEQIKTTLVTEGAIGQLMAKEDIHWVIVGADRIAANGDVANKIGTYNLAVLAKHHGVSVMVVAPTSTFDMSLANGQAIPIEHRPISEITDFKNTAIAPNGCHAINPSFDVTPHEFIDAIVCEHGVIAPPNTQSMSQFLKHASDHDKI</sequence>
<dbReference type="GO" id="GO:0019509">
    <property type="term" value="P:L-methionine salvage from methylthioadenosine"/>
    <property type="evidence" value="ECO:0007669"/>
    <property type="project" value="UniProtKB-UniRule"/>
</dbReference>
<dbReference type="HAMAP" id="MF_01678">
    <property type="entry name" value="Salvage_MtnA"/>
    <property type="match status" value="1"/>
</dbReference>
<keyword evidence="5" id="KW-0028">Amino-acid biosynthesis</keyword>
<reference evidence="6 7" key="1">
    <citation type="submission" date="2006-03" db="EMBL/GenBank/DDBJ databases">
        <authorList>
            <person name="Pinhassi J."/>
            <person name="Pedros-Alio C."/>
            <person name="Ferriera S."/>
            <person name="Johnson J."/>
            <person name="Kravitz S."/>
            <person name="Halpern A."/>
            <person name="Remington K."/>
            <person name="Beeson K."/>
            <person name="Tran B."/>
            <person name="Rogers Y.-H."/>
            <person name="Friedman R."/>
            <person name="Venter J.C."/>
        </authorList>
    </citation>
    <scope>NUCLEOTIDE SEQUENCE [LARGE SCALE GENOMIC DNA]</scope>
    <source>
        <strain evidence="6 7">RED65</strain>
    </source>
</reference>
<evidence type="ECO:0000256" key="5">
    <source>
        <dbReference type="HAMAP-Rule" id="MF_01678"/>
    </source>
</evidence>
<dbReference type="Gene3D" id="3.40.50.10470">
    <property type="entry name" value="Translation initiation factor eif-2b, domain 2"/>
    <property type="match status" value="1"/>
</dbReference>
<evidence type="ECO:0000313" key="6">
    <source>
        <dbReference type="EMBL" id="EAT11886.1"/>
    </source>
</evidence>
<comment type="catalytic activity">
    <reaction evidence="2">
        <text>5-deoxy-alpha-D-ribose 1-phosphate = 5-deoxy-D-ribulose 1-phosphate</text>
        <dbReference type="Rhea" id="RHEA:61296"/>
        <dbReference type="ChEBI" id="CHEBI:58749"/>
        <dbReference type="ChEBI" id="CHEBI:144504"/>
    </reaction>
    <physiologicalReaction direction="left-to-right" evidence="2">
        <dbReference type="Rhea" id="RHEA:61297"/>
    </physiologicalReaction>
</comment>
<keyword evidence="5" id="KW-0486">Methionine biosynthesis</keyword>
<keyword evidence="6" id="KW-0648">Protein biosynthesis</keyword>
<dbReference type="InterPro" id="IPR000649">
    <property type="entry name" value="IF-2B-related"/>
</dbReference>
<dbReference type="OrthoDB" id="9803436at2"/>
<feature type="active site" description="Proton donor" evidence="5">
    <location>
        <position position="242"/>
    </location>
</feature>
<evidence type="ECO:0000313" key="7">
    <source>
        <dbReference type="Proteomes" id="UP000004263"/>
    </source>
</evidence>
<comment type="function">
    <text evidence="4">Catalyzes the interconversion of methylthioribose-1-phosphate (MTR-1-P) into methylthioribulose-1-phosphate (MTRu-1-P). Also catalyzes the interconversion of 5-deoxyribose 1-phosphate and 5-deoxyribulose 1-phosphate. Part of a bifunctional DHAP-shunt salvage pathway for SAM by-products.</text>
</comment>
<dbReference type="RefSeq" id="WP_007017893.1">
    <property type="nucleotide sequence ID" value="NZ_CH724115.1"/>
</dbReference>
<dbReference type="InterPro" id="IPR027363">
    <property type="entry name" value="M1Pi_N"/>
</dbReference>
<keyword evidence="7" id="KW-1185">Reference proteome</keyword>
<dbReference type="Pfam" id="PF01008">
    <property type="entry name" value="IF-2B"/>
    <property type="match status" value="1"/>
</dbReference>
<dbReference type="NCBIfam" id="TIGR00524">
    <property type="entry name" value="eIF-2B_rel"/>
    <property type="match status" value="1"/>
</dbReference>
<comment type="similarity">
    <text evidence="5">Belongs to the EIF-2B alpha/beta/delta subunits family. MtnA subfamily.</text>
</comment>
<dbReference type="EMBL" id="AAQH01000012">
    <property type="protein sequence ID" value="EAT11886.1"/>
    <property type="molecule type" value="Genomic_DNA"/>
</dbReference>
<protein>
    <recommendedName>
        <fullName evidence="5">Methylthioribose-1-phosphate isomerase</fullName>
        <shortName evidence="5">M1Pi</shortName>
        <shortName evidence="5">MTR-1-P isomerase</shortName>
        <ecNumber evidence="5">5.3.1.23</ecNumber>
    </recommendedName>
    <alternativeName>
        <fullName evidence="5">S-methyl-5-thioribose-1-phosphate isomerase</fullName>
    </alternativeName>
</protein>
<evidence type="ECO:0000256" key="2">
    <source>
        <dbReference type="ARBA" id="ARBA00050906"/>
    </source>
</evidence>
<feature type="binding site" evidence="5">
    <location>
        <position position="90"/>
    </location>
    <ligand>
        <name>substrate</name>
    </ligand>
</feature>
<dbReference type="AlphaFoldDB" id="Q1N0Y8"/>
<feature type="site" description="Transition state stabilizer" evidence="5">
    <location>
        <position position="162"/>
    </location>
</feature>